<dbReference type="InterPro" id="IPR054828">
    <property type="entry name" value="Vit_B12_bind_prot"/>
</dbReference>
<evidence type="ECO:0000259" key="4">
    <source>
        <dbReference type="PROSITE" id="PS50983"/>
    </source>
</evidence>
<evidence type="ECO:0000256" key="1">
    <source>
        <dbReference type="ARBA" id="ARBA00008814"/>
    </source>
</evidence>
<dbReference type="PROSITE" id="PS51257">
    <property type="entry name" value="PROKAR_LIPOPROTEIN"/>
    <property type="match status" value="1"/>
</dbReference>
<gene>
    <name evidence="5" type="ORF">AWN73_05950</name>
</gene>
<dbReference type="InterPro" id="IPR002491">
    <property type="entry name" value="ABC_transptr_periplasmic_BD"/>
</dbReference>
<evidence type="ECO:0000256" key="2">
    <source>
        <dbReference type="ARBA" id="ARBA00022729"/>
    </source>
</evidence>
<organism evidence="5 6">
    <name type="scientific">Clostridium butyricum</name>
    <dbReference type="NCBI Taxonomy" id="1492"/>
    <lineage>
        <taxon>Bacteria</taxon>
        <taxon>Bacillati</taxon>
        <taxon>Bacillota</taxon>
        <taxon>Clostridia</taxon>
        <taxon>Eubacteriales</taxon>
        <taxon>Clostridiaceae</taxon>
        <taxon>Clostridium</taxon>
    </lineage>
</organism>
<evidence type="ECO:0000313" key="6">
    <source>
        <dbReference type="Proteomes" id="UP000238081"/>
    </source>
</evidence>
<dbReference type="InterPro" id="IPR050902">
    <property type="entry name" value="ABC_Transporter_SBP"/>
</dbReference>
<dbReference type="PANTHER" id="PTHR30535:SF34">
    <property type="entry name" value="MOLYBDATE-BINDING PROTEIN MOLA"/>
    <property type="match status" value="1"/>
</dbReference>
<dbReference type="RefSeq" id="WP_043665355.1">
    <property type="nucleotide sequence ID" value="NZ_JSEG01000016.1"/>
</dbReference>
<dbReference type="Proteomes" id="UP000238081">
    <property type="component" value="Unassembled WGS sequence"/>
</dbReference>
<feature type="domain" description="Fe/B12 periplasmic-binding" evidence="4">
    <location>
        <begin position="68"/>
        <end position="314"/>
    </location>
</feature>
<dbReference type="GO" id="GO:0071281">
    <property type="term" value="P:cellular response to iron ion"/>
    <property type="evidence" value="ECO:0007669"/>
    <property type="project" value="TreeGrafter"/>
</dbReference>
<dbReference type="PANTHER" id="PTHR30535">
    <property type="entry name" value="VITAMIN B12-BINDING PROTEIN"/>
    <property type="match status" value="1"/>
</dbReference>
<dbReference type="Pfam" id="PF01497">
    <property type="entry name" value="Peripla_BP_2"/>
    <property type="match status" value="1"/>
</dbReference>
<dbReference type="NCBIfam" id="NF038402">
    <property type="entry name" value="TroA_like"/>
    <property type="match status" value="1"/>
</dbReference>
<keyword evidence="3" id="KW-0175">Coiled coil</keyword>
<evidence type="ECO:0000256" key="3">
    <source>
        <dbReference type="SAM" id="Coils"/>
    </source>
</evidence>
<reference evidence="5 6" key="1">
    <citation type="submission" date="2016-01" db="EMBL/GenBank/DDBJ databases">
        <title>Characterization of the Clostridium difficile lineages that are prevalent in Hong Kong and China.</title>
        <authorList>
            <person name="Kwok J.S.-L."/>
            <person name="Lam W.-Y."/>
            <person name="Ip M."/>
            <person name="Chan T.-F."/>
            <person name="Hawkey P.M."/>
            <person name="Tsui S.K.-W."/>
        </authorList>
    </citation>
    <scope>NUCLEOTIDE SEQUENCE [LARGE SCALE GENOMIC DNA]</scope>
    <source>
        <strain evidence="5 6">300064</strain>
    </source>
</reference>
<comment type="similarity">
    <text evidence="1">Belongs to the bacterial solute-binding protein 8 family.</text>
</comment>
<comment type="caution">
    <text evidence="5">The sequence shown here is derived from an EMBL/GenBank/DDBJ whole genome shotgun (WGS) entry which is preliminary data.</text>
</comment>
<protein>
    <submittedName>
        <fullName evidence="5">ABC transporter substrate-binding protein</fullName>
    </submittedName>
</protein>
<evidence type="ECO:0000313" key="5">
    <source>
        <dbReference type="EMBL" id="PPV12074.1"/>
    </source>
</evidence>
<dbReference type="Gene3D" id="3.40.50.1980">
    <property type="entry name" value="Nitrogenase molybdenum iron protein domain"/>
    <property type="match status" value="2"/>
</dbReference>
<dbReference type="AlphaFoldDB" id="A0A2S7F5B1"/>
<accession>A0A2S7F5B1</accession>
<feature type="coiled-coil region" evidence="3">
    <location>
        <begin position="167"/>
        <end position="194"/>
    </location>
</feature>
<name>A0A2S7F5B1_CLOBU</name>
<dbReference type="EMBL" id="LRDH01000162">
    <property type="protein sequence ID" value="PPV12074.1"/>
    <property type="molecule type" value="Genomic_DNA"/>
</dbReference>
<dbReference type="CDD" id="cd01143">
    <property type="entry name" value="YvrC"/>
    <property type="match status" value="1"/>
</dbReference>
<dbReference type="SUPFAM" id="SSF53807">
    <property type="entry name" value="Helical backbone' metal receptor"/>
    <property type="match status" value="1"/>
</dbReference>
<sequence length="316" mass="35144">MKKLFKNIISVLLIGTFTFGTYGCKDSYRNQTENQSSESSINAGETIYPVKITDSYGKEVTLEKEPKKVISVAPNISEIIFDLGAGEKLVGRTNYCDYPQEVTSVESIGTMRTPDIEKIISLEPDIVIASTHFNEENSKKLEDAGITVISLYEENNVDGVYTMIETLGTALNKNDKAKEKIDEMKKTIDKVESTVSNLNQPSVYYVVGYGEGGDFSAPENTFVGGLIKMAGGKDIVPASDNWSFSLESLLEADPEIIVLRDGEKDKFMSSERYKELTAVKEGRVYEIDNNLIDRQGYRNAEGVLKLAEIFHKDAFK</sequence>
<keyword evidence="2" id="KW-0732">Signal</keyword>
<proteinExistence type="inferred from homology"/>
<dbReference type="PROSITE" id="PS50983">
    <property type="entry name" value="FE_B12_PBP"/>
    <property type="match status" value="1"/>
</dbReference>